<sequence>MGRRIRHLQRVREIASALLRYGFGYLVKDLGLSELVPYRALWKKRHVDEDSADKRTLGIRVRMFLEELGPTFVKLGQLAGSRSDLLPEHIVAELRKLQDDVPIFPFEEAVAIIESELGEKLDILFSEFEERPVAAASIGQVYLATLSSGESVAVKVQRPNIRAIVETDLDILAELAGLAEKRLDWARRYRIREMADELGRALLAELDYDKERRNAEKFAVLGSSIPYLHIPAVYPERSGSRILTMERVGGIRLSDKDMLAAAGHSPAEIAERFVSIILHQVLFDGFFHGDPHPGNALVLEDGRIALLDFGMVGKLSTTTKLYFSSLVIALRGQSTEGVLRAIARLGLIPDGADREKLYADVDELRERYYGVPLSEVSLGDAIRRLMEVARKHDIRIPSEMTLLGKTLLTTEGVASGLDPTFSILKVAEPFGRRLLRHKINPIRALRQAGERLPGAIDWLWDAPGKLKELLTLAQQGKIKLELSMPETEALMKKLDRIGNRLSISIVLLSFSILMVGLIIGSSINSESSITIGRIPAIEIGFAVAGSMLLWLLYSIFRSGR</sequence>
<dbReference type="InterPro" id="IPR004147">
    <property type="entry name" value="ABC1_dom"/>
</dbReference>
<protein>
    <submittedName>
        <fullName evidence="4">AarF/ABC1/UbiB kinase family protein</fullName>
    </submittedName>
</protein>
<organism evidence="4 5">
    <name type="scientific">Cohnella fermenti</name>
    <dbReference type="NCBI Taxonomy" id="2565925"/>
    <lineage>
        <taxon>Bacteria</taxon>
        <taxon>Bacillati</taxon>
        <taxon>Bacillota</taxon>
        <taxon>Bacilli</taxon>
        <taxon>Bacillales</taxon>
        <taxon>Paenibacillaceae</taxon>
        <taxon>Cohnella</taxon>
    </lineage>
</organism>
<dbReference type="InterPro" id="IPR050154">
    <property type="entry name" value="UbiB_kinase"/>
</dbReference>
<name>A0A4S4BFV0_9BACL</name>
<dbReference type="Proteomes" id="UP000310636">
    <property type="component" value="Unassembled WGS sequence"/>
</dbReference>
<feature type="domain" description="ABC1 atypical kinase-like" evidence="3">
    <location>
        <begin position="96"/>
        <end position="338"/>
    </location>
</feature>
<keyword evidence="4" id="KW-0418">Kinase</keyword>
<feature type="transmembrane region" description="Helical" evidence="2">
    <location>
        <begin position="501"/>
        <end position="523"/>
    </location>
</feature>
<comment type="caution">
    <text evidence="4">The sequence shown here is derived from an EMBL/GenBank/DDBJ whole genome shotgun (WGS) entry which is preliminary data.</text>
</comment>
<keyword evidence="5" id="KW-1185">Reference proteome</keyword>
<dbReference type="RefSeq" id="WP_136373682.1">
    <property type="nucleotide sequence ID" value="NZ_SSOB01000064.1"/>
</dbReference>
<feature type="transmembrane region" description="Helical" evidence="2">
    <location>
        <begin position="535"/>
        <end position="556"/>
    </location>
</feature>
<dbReference type="AlphaFoldDB" id="A0A4S4BFV0"/>
<evidence type="ECO:0000256" key="1">
    <source>
        <dbReference type="ARBA" id="ARBA00009670"/>
    </source>
</evidence>
<dbReference type="Pfam" id="PF03109">
    <property type="entry name" value="ABC1"/>
    <property type="match status" value="1"/>
</dbReference>
<evidence type="ECO:0000313" key="5">
    <source>
        <dbReference type="Proteomes" id="UP000310636"/>
    </source>
</evidence>
<evidence type="ECO:0000313" key="4">
    <source>
        <dbReference type="EMBL" id="THF73034.1"/>
    </source>
</evidence>
<reference evidence="4 5" key="1">
    <citation type="submission" date="2019-04" db="EMBL/GenBank/DDBJ databases">
        <title>Cohnella sp. nov. isolated from preserved vegetables.</title>
        <authorList>
            <person name="Lin S.-Y."/>
            <person name="Hung M.-H."/>
            <person name="Young C.-C."/>
        </authorList>
    </citation>
    <scope>NUCLEOTIDE SEQUENCE [LARGE SCALE GENOMIC DNA]</scope>
    <source>
        <strain evidence="4 5">CC-MHH1044</strain>
    </source>
</reference>
<evidence type="ECO:0000256" key="2">
    <source>
        <dbReference type="SAM" id="Phobius"/>
    </source>
</evidence>
<accession>A0A4S4BFV0</accession>
<keyword evidence="2" id="KW-0812">Transmembrane</keyword>
<proteinExistence type="inferred from homology"/>
<dbReference type="OrthoDB" id="9795390at2"/>
<gene>
    <name evidence="4" type="ORF">E6C55_30800</name>
</gene>
<evidence type="ECO:0000259" key="3">
    <source>
        <dbReference type="Pfam" id="PF03109"/>
    </source>
</evidence>
<dbReference type="CDD" id="cd05121">
    <property type="entry name" value="ABC1_ADCK3-like"/>
    <property type="match status" value="1"/>
</dbReference>
<dbReference type="PANTHER" id="PTHR10566:SF113">
    <property type="entry name" value="PROTEIN ACTIVITY OF BC1 COMPLEX KINASE 7, CHLOROPLASTIC"/>
    <property type="match status" value="1"/>
</dbReference>
<keyword evidence="2" id="KW-0472">Membrane</keyword>
<keyword evidence="2" id="KW-1133">Transmembrane helix</keyword>
<dbReference type="GO" id="GO:0016301">
    <property type="term" value="F:kinase activity"/>
    <property type="evidence" value="ECO:0007669"/>
    <property type="project" value="UniProtKB-KW"/>
</dbReference>
<keyword evidence="4" id="KW-0808">Transferase</keyword>
<dbReference type="EMBL" id="SSOB01000064">
    <property type="protein sequence ID" value="THF73034.1"/>
    <property type="molecule type" value="Genomic_DNA"/>
</dbReference>
<comment type="similarity">
    <text evidence="1">Belongs to the protein kinase superfamily. ADCK protein kinase family.</text>
</comment>
<dbReference type="InterPro" id="IPR011009">
    <property type="entry name" value="Kinase-like_dom_sf"/>
</dbReference>
<dbReference type="SUPFAM" id="SSF56112">
    <property type="entry name" value="Protein kinase-like (PK-like)"/>
    <property type="match status" value="1"/>
</dbReference>
<dbReference type="PANTHER" id="PTHR10566">
    <property type="entry name" value="CHAPERONE-ACTIVITY OF BC1 COMPLEX CABC1 -RELATED"/>
    <property type="match status" value="1"/>
</dbReference>